<dbReference type="Gene3D" id="3.30.110.170">
    <property type="entry name" value="Protein of unknown function (DUF541), domain 1"/>
    <property type="match status" value="1"/>
</dbReference>
<dbReference type="Pfam" id="PF04402">
    <property type="entry name" value="SIMPL"/>
    <property type="match status" value="1"/>
</dbReference>
<sequence length="222" mass="25864">MMRTIKVTGKGKIAVKPDMIRLYVNKEELCHEYEDTLRRSTEDTELLKDLFEKLGFQRKDLKTVYFNVDTEYESYQDRDKSRKRRFEGYKYIHHMKIEFASDNKKLGQVLYALAHSSLKPEFSIEYTVADVEKCKNELLHKAIEDSIQKAQVLTTAANVKLGEIQAINYSWGEIDFVTKPMDEMRLMECMECEMSAPAAYDLDIEADDIDVTDTVTVVWEIA</sequence>
<dbReference type="Gene3D" id="3.30.70.2970">
    <property type="entry name" value="Protein of unknown function (DUF541), domain 2"/>
    <property type="match status" value="1"/>
</dbReference>
<organism evidence="1 2">
    <name type="scientific">Mediterraneibacter butyricigenes</name>
    <dbReference type="NCBI Taxonomy" id="2316025"/>
    <lineage>
        <taxon>Bacteria</taxon>
        <taxon>Bacillati</taxon>
        <taxon>Bacillota</taxon>
        <taxon>Clostridia</taxon>
        <taxon>Lachnospirales</taxon>
        <taxon>Lachnospiraceae</taxon>
        <taxon>Mediterraneibacter</taxon>
    </lineage>
</organism>
<evidence type="ECO:0000313" key="1">
    <source>
        <dbReference type="EMBL" id="GCA67555.1"/>
    </source>
</evidence>
<evidence type="ECO:0008006" key="3">
    <source>
        <dbReference type="Google" id="ProtNLM"/>
    </source>
</evidence>
<dbReference type="PANTHER" id="PTHR34387:SF2">
    <property type="entry name" value="SLR1258 PROTEIN"/>
    <property type="match status" value="1"/>
</dbReference>
<dbReference type="AlphaFoldDB" id="A0A391P248"/>
<name>A0A391P248_9FIRM</name>
<dbReference type="PANTHER" id="PTHR34387">
    <property type="entry name" value="SLR1258 PROTEIN"/>
    <property type="match status" value="1"/>
</dbReference>
<dbReference type="InterPro" id="IPR052022">
    <property type="entry name" value="26kDa_periplasmic_antigen"/>
</dbReference>
<keyword evidence="2" id="KW-1185">Reference proteome</keyword>
<dbReference type="InterPro" id="IPR007497">
    <property type="entry name" value="SIMPL/DUF541"/>
</dbReference>
<dbReference type="Proteomes" id="UP000265643">
    <property type="component" value="Unassembled WGS sequence"/>
</dbReference>
<accession>A0A391P248</accession>
<proteinExistence type="predicted"/>
<dbReference type="GO" id="GO:0006974">
    <property type="term" value="P:DNA damage response"/>
    <property type="evidence" value="ECO:0007669"/>
    <property type="project" value="TreeGrafter"/>
</dbReference>
<evidence type="ECO:0000313" key="2">
    <source>
        <dbReference type="Proteomes" id="UP000265643"/>
    </source>
</evidence>
<protein>
    <recommendedName>
        <fullName evidence="3">SIMPL domain-containing protein</fullName>
    </recommendedName>
</protein>
<gene>
    <name evidence="1" type="ORF">KGMB01110_19910</name>
</gene>
<dbReference type="EMBL" id="BHGK01000001">
    <property type="protein sequence ID" value="GCA67555.1"/>
    <property type="molecule type" value="Genomic_DNA"/>
</dbReference>
<comment type="caution">
    <text evidence="1">The sequence shown here is derived from an EMBL/GenBank/DDBJ whole genome shotgun (WGS) entry which is preliminary data.</text>
</comment>
<reference evidence="2" key="1">
    <citation type="submission" date="2018-09" db="EMBL/GenBank/DDBJ databases">
        <title>Draft Genome Sequence of Mediterraneibacter sp. KCTC 15684.</title>
        <authorList>
            <person name="Kim J.S."/>
            <person name="Han K.I."/>
            <person name="Suh M.K."/>
            <person name="Lee K.C."/>
            <person name="Eom M.K."/>
            <person name="Lee J.H."/>
            <person name="Park S.H."/>
            <person name="Kang S.W."/>
            <person name="Park J.E."/>
            <person name="Oh B.S."/>
            <person name="Yu S.Y."/>
            <person name="Choi S.H."/>
            <person name="Lee D.H."/>
            <person name="Yoon H."/>
            <person name="Kim B."/>
            <person name="Yang S.J."/>
            <person name="Lee J.S."/>
        </authorList>
    </citation>
    <scope>NUCLEOTIDE SEQUENCE [LARGE SCALE GENOMIC DNA]</scope>
    <source>
        <strain evidence="2">KCTC 15684</strain>
    </source>
</reference>